<dbReference type="AlphaFoldDB" id="A0A388LLC1"/>
<feature type="transmembrane region" description="Helical" evidence="7">
    <location>
        <begin position="37"/>
        <end position="58"/>
    </location>
</feature>
<evidence type="ECO:0000256" key="7">
    <source>
        <dbReference type="SAM" id="Phobius"/>
    </source>
</evidence>
<dbReference type="OrthoDB" id="426527at2759"/>
<feature type="compositionally biased region" description="Gly residues" evidence="6">
    <location>
        <begin position="174"/>
        <end position="186"/>
    </location>
</feature>
<feature type="transmembrane region" description="Helical" evidence="7">
    <location>
        <begin position="65"/>
        <end position="88"/>
    </location>
</feature>
<gene>
    <name evidence="8" type="ORF">CBR_g36668</name>
</gene>
<feature type="region of interest" description="Disordered" evidence="6">
    <location>
        <begin position="169"/>
        <end position="188"/>
    </location>
</feature>
<evidence type="ECO:0000256" key="5">
    <source>
        <dbReference type="ARBA" id="ARBA00023136"/>
    </source>
</evidence>
<name>A0A388LLC1_CHABU</name>
<dbReference type="PANTHER" id="PTHR16119">
    <property type="entry name" value="TRANSMEMBRANE PROTEIN 144"/>
    <property type="match status" value="1"/>
</dbReference>
<evidence type="ECO:0000313" key="9">
    <source>
        <dbReference type="Proteomes" id="UP000265515"/>
    </source>
</evidence>
<comment type="similarity">
    <text evidence="2">Belongs to the TMEM144 family.</text>
</comment>
<dbReference type="Pfam" id="PF07857">
    <property type="entry name" value="TMEM144"/>
    <property type="match status" value="1"/>
</dbReference>
<reference evidence="8 9" key="1">
    <citation type="journal article" date="2018" name="Cell">
        <title>The Chara Genome: Secondary Complexity and Implications for Plant Terrestrialization.</title>
        <authorList>
            <person name="Nishiyama T."/>
            <person name="Sakayama H."/>
            <person name="Vries J.D."/>
            <person name="Buschmann H."/>
            <person name="Saint-Marcoux D."/>
            <person name="Ullrich K.K."/>
            <person name="Haas F.B."/>
            <person name="Vanderstraeten L."/>
            <person name="Becker D."/>
            <person name="Lang D."/>
            <person name="Vosolsobe S."/>
            <person name="Rombauts S."/>
            <person name="Wilhelmsson P.K.I."/>
            <person name="Janitza P."/>
            <person name="Kern R."/>
            <person name="Heyl A."/>
            <person name="Rumpler F."/>
            <person name="Villalobos L.I.A.C."/>
            <person name="Clay J.M."/>
            <person name="Skokan R."/>
            <person name="Toyoda A."/>
            <person name="Suzuki Y."/>
            <person name="Kagoshima H."/>
            <person name="Schijlen E."/>
            <person name="Tajeshwar N."/>
            <person name="Catarino B."/>
            <person name="Hetherington A.J."/>
            <person name="Saltykova A."/>
            <person name="Bonnot C."/>
            <person name="Breuninger H."/>
            <person name="Symeonidi A."/>
            <person name="Radhakrishnan G.V."/>
            <person name="Van Nieuwerburgh F."/>
            <person name="Deforce D."/>
            <person name="Chang C."/>
            <person name="Karol K.G."/>
            <person name="Hedrich R."/>
            <person name="Ulvskov P."/>
            <person name="Glockner G."/>
            <person name="Delwiche C.F."/>
            <person name="Petrasek J."/>
            <person name="Van de Peer Y."/>
            <person name="Friml J."/>
            <person name="Beilby M."/>
            <person name="Dolan L."/>
            <person name="Kohara Y."/>
            <person name="Sugano S."/>
            <person name="Fujiyama A."/>
            <person name="Delaux P.-M."/>
            <person name="Quint M."/>
            <person name="TheiBen G."/>
            <person name="Hagemann M."/>
            <person name="Harholt J."/>
            <person name="Dunand C."/>
            <person name="Zachgo S."/>
            <person name="Langdale J."/>
            <person name="Maumus F."/>
            <person name="Straeten D.V.D."/>
            <person name="Gould S.B."/>
            <person name="Rensing S.A."/>
        </authorList>
    </citation>
    <scope>NUCLEOTIDE SEQUENCE [LARGE SCALE GENOMIC DNA]</scope>
    <source>
        <strain evidence="8 9">S276</strain>
    </source>
</reference>
<dbReference type="OMA" id="IISIRIM"/>
<dbReference type="GO" id="GO:0015144">
    <property type="term" value="F:carbohydrate transmembrane transporter activity"/>
    <property type="evidence" value="ECO:0007669"/>
    <property type="project" value="InterPro"/>
</dbReference>
<feature type="transmembrane region" description="Helical" evidence="7">
    <location>
        <begin position="343"/>
        <end position="363"/>
    </location>
</feature>
<evidence type="ECO:0000256" key="1">
    <source>
        <dbReference type="ARBA" id="ARBA00004141"/>
    </source>
</evidence>
<feature type="transmembrane region" description="Helical" evidence="7">
    <location>
        <begin position="417"/>
        <end position="435"/>
    </location>
</feature>
<feature type="transmembrane region" description="Helical" evidence="7">
    <location>
        <begin position="124"/>
        <end position="146"/>
    </location>
</feature>
<evidence type="ECO:0000256" key="2">
    <source>
        <dbReference type="ARBA" id="ARBA00005731"/>
    </source>
</evidence>
<feature type="transmembrane region" description="Helical" evidence="7">
    <location>
        <begin position="441"/>
        <end position="461"/>
    </location>
</feature>
<feature type="transmembrane region" description="Helical" evidence="7">
    <location>
        <begin position="196"/>
        <end position="213"/>
    </location>
</feature>
<evidence type="ECO:0000313" key="8">
    <source>
        <dbReference type="EMBL" id="GBG83051.1"/>
    </source>
</evidence>
<evidence type="ECO:0000256" key="3">
    <source>
        <dbReference type="ARBA" id="ARBA00022692"/>
    </source>
</evidence>
<keyword evidence="9" id="KW-1185">Reference proteome</keyword>
<dbReference type="InterPro" id="IPR012435">
    <property type="entry name" value="TMEM144"/>
</dbReference>
<dbReference type="InterPro" id="IPR010651">
    <property type="entry name" value="Sugar_transport"/>
</dbReference>
<sequence>MVAWDGLGLAALSAVTNGTFTIPSKLRPVRRADVNPFVFNLYMCVGIVLSCSVSLFALDHIVWTPFGLVSGAFLSISSANAFAAVGFLGISIASGIWCGVAVVLSFLFGLLLDPNMQVHDDHQAVCGICLILVSIFGIALSGHLALANVEDDHDAVSSCAASVVEKAGKDEETGGGGGGGGGGAADGEGKGCGKRTIGGGVMAAASVAVGSWCNREQRRKLAELREKLEEATEPLLQESKVLARNCADEARQLLGAQWGPHSQHLQRPSSSANKAAAADLSSSAQEAAPHSADFVPPSLRAGGEKVTDLEKGEGEEKGQGNEAKGSSTSRGSRSSSTTAGEKLAGVICACLTGAFGGLVLAPMQFAPPLAQGFGFFPSFALGVAISAPLVSLIAVVPRGGGRLSLPSPHFKDAFLPGLLSGLIWNFSNVSAMYAVEKIGYGVAYPIMQCGLFVSGLWGIVCFDEMQRSLARRLYWVSGILLIPGAALLAQSTA</sequence>
<feature type="compositionally biased region" description="Low complexity" evidence="6">
    <location>
        <begin position="320"/>
        <end position="337"/>
    </location>
</feature>
<feature type="compositionally biased region" description="Basic and acidic residues" evidence="6">
    <location>
        <begin position="302"/>
        <end position="319"/>
    </location>
</feature>
<feature type="region of interest" description="Disordered" evidence="6">
    <location>
        <begin position="259"/>
        <end position="337"/>
    </location>
</feature>
<evidence type="ECO:0008006" key="10">
    <source>
        <dbReference type="Google" id="ProtNLM"/>
    </source>
</evidence>
<dbReference type="EMBL" id="BFEA01000426">
    <property type="protein sequence ID" value="GBG83051.1"/>
    <property type="molecule type" value="Genomic_DNA"/>
</dbReference>
<accession>A0A388LLC1</accession>
<evidence type="ECO:0000256" key="4">
    <source>
        <dbReference type="ARBA" id="ARBA00022989"/>
    </source>
</evidence>
<keyword evidence="5 7" id="KW-0472">Membrane</keyword>
<dbReference type="PANTHER" id="PTHR16119:SF22">
    <property type="entry name" value="EAMA DOMAIN-CONTAINING PROTEIN"/>
    <property type="match status" value="1"/>
</dbReference>
<comment type="subcellular location">
    <subcellularLocation>
        <location evidence="1">Membrane</location>
        <topology evidence="1">Multi-pass membrane protein</topology>
    </subcellularLocation>
</comment>
<keyword evidence="4 7" id="KW-1133">Transmembrane helix</keyword>
<feature type="transmembrane region" description="Helical" evidence="7">
    <location>
        <begin position="375"/>
        <end position="396"/>
    </location>
</feature>
<comment type="caution">
    <text evidence="8">The sequence shown here is derived from an EMBL/GenBank/DDBJ whole genome shotgun (WGS) entry which is preliminary data.</text>
</comment>
<feature type="compositionally biased region" description="Polar residues" evidence="6">
    <location>
        <begin position="263"/>
        <end position="273"/>
    </location>
</feature>
<feature type="transmembrane region" description="Helical" evidence="7">
    <location>
        <begin position="473"/>
        <end position="491"/>
    </location>
</feature>
<feature type="transmembrane region" description="Helical" evidence="7">
    <location>
        <begin position="94"/>
        <end position="112"/>
    </location>
</feature>
<organism evidence="8 9">
    <name type="scientific">Chara braunii</name>
    <name type="common">Braun's stonewort</name>
    <dbReference type="NCBI Taxonomy" id="69332"/>
    <lineage>
        <taxon>Eukaryota</taxon>
        <taxon>Viridiplantae</taxon>
        <taxon>Streptophyta</taxon>
        <taxon>Charophyceae</taxon>
        <taxon>Charales</taxon>
        <taxon>Characeae</taxon>
        <taxon>Chara</taxon>
    </lineage>
</organism>
<dbReference type="Proteomes" id="UP000265515">
    <property type="component" value="Unassembled WGS sequence"/>
</dbReference>
<keyword evidence="3 7" id="KW-0812">Transmembrane</keyword>
<dbReference type="Gramene" id="GBG83051">
    <property type="protein sequence ID" value="GBG83051"/>
    <property type="gene ID" value="CBR_g36668"/>
</dbReference>
<dbReference type="GO" id="GO:0016020">
    <property type="term" value="C:membrane"/>
    <property type="evidence" value="ECO:0007669"/>
    <property type="project" value="UniProtKB-SubCell"/>
</dbReference>
<evidence type="ECO:0000256" key="6">
    <source>
        <dbReference type="SAM" id="MobiDB-lite"/>
    </source>
</evidence>
<proteinExistence type="inferred from homology"/>
<protein>
    <recommendedName>
        <fullName evidence="10">EamA domain-containing protein</fullName>
    </recommendedName>
</protein>